<keyword evidence="1" id="KW-0808">Transferase</keyword>
<organism evidence="1 2">
    <name type="scientific">Streptomyces citrinus</name>
    <dbReference type="NCBI Taxonomy" id="3118173"/>
    <lineage>
        <taxon>Bacteria</taxon>
        <taxon>Bacillati</taxon>
        <taxon>Actinomycetota</taxon>
        <taxon>Actinomycetes</taxon>
        <taxon>Kitasatosporales</taxon>
        <taxon>Streptomycetaceae</taxon>
        <taxon>Streptomyces</taxon>
    </lineage>
</organism>
<accession>A0ACD5AHG6</accession>
<name>A0ACD5AHG6_9ACTN</name>
<gene>
    <name evidence="1" type="ORF">V2W30_26875</name>
</gene>
<dbReference type="EMBL" id="CP146022">
    <property type="protein sequence ID" value="WWQ66599.1"/>
    <property type="molecule type" value="Genomic_DNA"/>
</dbReference>
<sequence>MRGLLPAWVAVAESDGGAGPRQPPAFPEELDHIAHAVPARRAEFLQVRHCARRALTAAGFQAGPLLPGPDRAPRWPAGAVGSMTHCTGYRAAAVAAAGRVRAVGIDAEPHEALPPEVRTLVADPEEQAALRRLERLHPRVHWDRLLFSAKESVFKAWYPLTGQWLDFHDARVTIHPGDGGFTARLATTELHGRWAATPRLLTTAVTLPAQRNLTGSAENAPCRVER</sequence>
<evidence type="ECO:0000313" key="2">
    <source>
        <dbReference type="Proteomes" id="UP001432251"/>
    </source>
</evidence>
<evidence type="ECO:0000313" key="1">
    <source>
        <dbReference type="EMBL" id="WWQ66599.1"/>
    </source>
</evidence>
<proteinExistence type="predicted"/>
<keyword evidence="2" id="KW-1185">Reference proteome</keyword>
<protein>
    <submittedName>
        <fullName evidence="1">4'-phosphopantetheinyl transferase superfamily protein</fullName>
    </submittedName>
</protein>
<reference evidence="1" key="1">
    <citation type="journal article" date="2025" name="Int. J. Syst. Evol. Microbiol.">
        <title>Streptomyces citrinus sp. nov., with yellow diffusible pigment.</title>
        <authorList>
            <person name="He Y."/>
            <person name="Yang E."/>
            <person name="Xu J."/>
            <person name="Sun Y."/>
            <person name="Sun L."/>
        </authorList>
    </citation>
    <scope>NUCLEOTIDE SEQUENCE</scope>
    <source>
        <strain evidence="1">Q6</strain>
    </source>
</reference>
<dbReference type="Proteomes" id="UP001432251">
    <property type="component" value="Chromosome"/>
</dbReference>